<dbReference type="HOGENOM" id="CLU_047631_1_1_0"/>
<dbReference type="OrthoDB" id="9790916at2"/>
<dbReference type="eggNOG" id="COG1515">
    <property type="taxonomic scope" value="Bacteria"/>
</dbReference>
<dbReference type="STRING" id="309801.trd_0823"/>
<organism evidence="7 8">
    <name type="scientific">Thermomicrobium roseum (strain ATCC 27502 / DSM 5159 / P-2)</name>
    <dbReference type="NCBI Taxonomy" id="309801"/>
    <lineage>
        <taxon>Bacteria</taxon>
        <taxon>Pseudomonadati</taxon>
        <taxon>Thermomicrobiota</taxon>
        <taxon>Thermomicrobia</taxon>
        <taxon>Thermomicrobiales</taxon>
        <taxon>Thermomicrobiaceae</taxon>
        <taxon>Thermomicrobium</taxon>
    </lineage>
</organism>
<evidence type="ECO:0000256" key="4">
    <source>
        <dbReference type="ARBA" id="ARBA00022759"/>
    </source>
</evidence>
<evidence type="ECO:0000256" key="5">
    <source>
        <dbReference type="ARBA" id="ARBA00022801"/>
    </source>
</evidence>
<dbReference type="NCBIfam" id="NF008629">
    <property type="entry name" value="PRK11617.1"/>
    <property type="match status" value="1"/>
</dbReference>
<keyword evidence="6" id="KW-0227">DNA damage</keyword>
<dbReference type="PANTHER" id="PTHR28511:SF1">
    <property type="entry name" value="ENDONUCLEASE V"/>
    <property type="match status" value="1"/>
</dbReference>
<keyword evidence="3 6" id="KW-0540">Nuclease</keyword>
<evidence type="ECO:0000256" key="3">
    <source>
        <dbReference type="ARBA" id="ARBA00022722"/>
    </source>
</evidence>
<gene>
    <name evidence="6" type="primary">nfi</name>
    <name evidence="7" type="ordered locus">trd_0823</name>
</gene>
<dbReference type="GO" id="GO:0000287">
    <property type="term" value="F:magnesium ion binding"/>
    <property type="evidence" value="ECO:0007669"/>
    <property type="project" value="UniProtKB-UniRule"/>
</dbReference>
<keyword evidence="6" id="KW-0479">Metal-binding</keyword>
<dbReference type="Gene3D" id="3.30.2170.10">
    <property type="entry name" value="archaeoglobus fulgidus dsm 4304 superfamily"/>
    <property type="match status" value="1"/>
</dbReference>
<dbReference type="GO" id="GO:0016891">
    <property type="term" value="F:RNA endonuclease activity producing 5'-phosphomonoesters, hydrolytic mechanism"/>
    <property type="evidence" value="ECO:0007669"/>
    <property type="project" value="TreeGrafter"/>
</dbReference>
<dbReference type="GO" id="GO:0043737">
    <property type="term" value="F:deoxyribonuclease V activity"/>
    <property type="evidence" value="ECO:0007669"/>
    <property type="project" value="UniProtKB-UniRule"/>
</dbReference>
<dbReference type="PANTHER" id="PTHR28511">
    <property type="entry name" value="ENDONUCLEASE V"/>
    <property type="match status" value="1"/>
</dbReference>
<dbReference type="EMBL" id="CP001275">
    <property type="protein sequence ID" value="ACM05405.1"/>
    <property type="molecule type" value="Genomic_DNA"/>
</dbReference>
<comment type="catalytic activity">
    <reaction evidence="6">
        <text>Endonucleolytic cleavage at apurinic or apyrimidinic sites to products with a 5'-phosphate.</text>
        <dbReference type="EC" id="3.1.21.7"/>
    </reaction>
</comment>
<dbReference type="RefSeq" id="WP_012642208.1">
    <property type="nucleotide sequence ID" value="NC_011959.1"/>
</dbReference>
<protein>
    <recommendedName>
        <fullName evidence="6">Endonuclease V</fullName>
        <ecNumber evidence="6">3.1.21.7</ecNumber>
    </recommendedName>
    <alternativeName>
        <fullName evidence="6">Deoxyinosine 3'endonuclease</fullName>
    </alternativeName>
    <alternativeName>
        <fullName evidence="6">Deoxyribonuclease V</fullName>
        <shortName evidence="6">DNase V</shortName>
    </alternativeName>
</protein>
<evidence type="ECO:0000313" key="8">
    <source>
        <dbReference type="Proteomes" id="UP000000447"/>
    </source>
</evidence>
<name>B9KZA9_THERP</name>
<feature type="binding site" evidence="6">
    <location>
        <position position="48"/>
    </location>
    <ligand>
        <name>Mg(2+)</name>
        <dbReference type="ChEBI" id="CHEBI:18420"/>
    </ligand>
</feature>
<dbReference type="EC" id="3.1.21.7" evidence="6"/>
<evidence type="ECO:0000313" key="7">
    <source>
        <dbReference type="EMBL" id="ACM05405.1"/>
    </source>
</evidence>
<comment type="cofactor">
    <cofactor evidence="6">
        <name>Mg(2+)</name>
        <dbReference type="ChEBI" id="CHEBI:18420"/>
    </cofactor>
</comment>
<comment type="subcellular location">
    <subcellularLocation>
        <location evidence="1 6">Cytoplasm</location>
    </subcellularLocation>
</comment>
<keyword evidence="5 6" id="KW-0378">Hydrolase</keyword>
<keyword evidence="8" id="KW-1185">Reference proteome</keyword>
<comment type="similarity">
    <text evidence="6">Belongs to the endonuclease V family.</text>
</comment>
<keyword evidence="4 6" id="KW-0255">Endonuclease</keyword>
<dbReference type="HAMAP" id="MF_00801">
    <property type="entry name" value="Endonuclease_5"/>
    <property type="match status" value="1"/>
</dbReference>
<dbReference type="KEGG" id="tro:trd_0823"/>
<reference evidence="7 8" key="1">
    <citation type="journal article" date="2009" name="PLoS ONE">
        <title>Complete genome sequence of the aerobic CO-oxidizing thermophile Thermomicrobium roseum.</title>
        <authorList>
            <person name="Wu D."/>
            <person name="Raymond J."/>
            <person name="Wu M."/>
            <person name="Chatterji S."/>
            <person name="Ren Q."/>
            <person name="Graham J.E."/>
            <person name="Bryant D.A."/>
            <person name="Robb F."/>
            <person name="Colman A."/>
            <person name="Tallon L.J."/>
            <person name="Badger J.H."/>
            <person name="Madupu R."/>
            <person name="Ward N.L."/>
            <person name="Eisen J.A."/>
        </authorList>
    </citation>
    <scope>NUCLEOTIDE SEQUENCE [LARGE SCALE GENOMIC DNA]</scope>
    <source>
        <strain evidence="8">ATCC 27502 / DSM 5159 / P-2</strain>
    </source>
</reference>
<sequence>MISPHFVSGKPALSPLELEELARLQKELAEKVVETPLPQTPRFIAGADMHLRGERAVAVAVCFELLSEPTSDEATDFLPLREVERAIAEQKVTFPYIPGFLSFREAPVIIEAVRALEQTPDLLVVDGQGRAHPRRCGLASHVGVLLDLPTIGAAKSRLYGSYREPGPNRGAWTPLVAEEEIIGAAVRTRPSARPLIVSVGHRITLLEAIRWVLRLSRYRIPEPTRWAHRYAKAAAASKDTGW</sequence>
<keyword evidence="6" id="KW-0234">DNA repair</keyword>
<dbReference type="AlphaFoldDB" id="B9KZA9"/>
<feature type="binding site" evidence="6">
    <location>
        <position position="126"/>
    </location>
    <ligand>
        <name>Mg(2+)</name>
        <dbReference type="ChEBI" id="CHEBI:18420"/>
    </ligand>
</feature>
<dbReference type="GO" id="GO:0005737">
    <property type="term" value="C:cytoplasm"/>
    <property type="evidence" value="ECO:0007669"/>
    <property type="project" value="UniProtKB-SubCell"/>
</dbReference>
<evidence type="ECO:0000256" key="2">
    <source>
        <dbReference type="ARBA" id="ARBA00022490"/>
    </source>
</evidence>
<dbReference type="GO" id="GO:0003727">
    <property type="term" value="F:single-stranded RNA binding"/>
    <property type="evidence" value="ECO:0007669"/>
    <property type="project" value="TreeGrafter"/>
</dbReference>
<evidence type="ECO:0000256" key="6">
    <source>
        <dbReference type="HAMAP-Rule" id="MF_00801"/>
    </source>
</evidence>
<dbReference type="Pfam" id="PF04493">
    <property type="entry name" value="Endonuclease_5"/>
    <property type="match status" value="1"/>
</dbReference>
<evidence type="ECO:0000256" key="1">
    <source>
        <dbReference type="ARBA" id="ARBA00004496"/>
    </source>
</evidence>
<keyword evidence="6" id="KW-0460">Magnesium</keyword>
<accession>B9KZA9</accession>
<dbReference type="CDD" id="cd06559">
    <property type="entry name" value="Endonuclease_V"/>
    <property type="match status" value="1"/>
</dbReference>
<dbReference type="Proteomes" id="UP000000447">
    <property type="component" value="Chromosome"/>
</dbReference>
<keyword evidence="2 6" id="KW-0963">Cytoplasm</keyword>
<comment type="function">
    <text evidence="6">DNA repair enzyme involved in the repair of deaminated bases. Selectively cleaves double-stranded DNA at the second phosphodiester bond 3' to a deoxyinosine leaving behind the intact lesion on the nicked DNA.</text>
</comment>
<feature type="site" description="Interaction with target DNA" evidence="6">
    <location>
        <position position="96"/>
    </location>
</feature>
<dbReference type="GO" id="GO:0006281">
    <property type="term" value="P:DNA repair"/>
    <property type="evidence" value="ECO:0007669"/>
    <property type="project" value="UniProtKB-UniRule"/>
</dbReference>
<proteinExistence type="inferred from homology"/>
<dbReference type="InterPro" id="IPR007581">
    <property type="entry name" value="Endonuclease-V"/>
</dbReference>